<dbReference type="RefSeq" id="WP_115217640.1">
    <property type="nucleotide sequence ID" value="NZ_UHIA01000003.1"/>
</dbReference>
<dbReference type="AlphaFoldDB" id="A0A380MKN0"/>
<dbReference type="Proteomes" id="UP000254575">
    <property type="component" value="Unassembled WGS sequence"/>
</dbReference>
<dbReference type="Pfam" id="PF04014">
    <property type="entry name" value="MazE_antitoxin"/>
    <property type="match status" value="1"/>
</dbReference>
<sequence length="79" mass="8980">MIRIQKWGNSAAMRLPAQTLKQLGLKIGDTLQAEIYDDALIIRKRAKYQLQDLLAEMDADLQRAEGWDELTECGSECVK</sequence>
<evidence type="ECO:0000313" key="3">
    <source>
        <dbReference type="Proteomes" id="UP000254575"/>
    </source>
</evidence>
<dbReference type="PANTHER" id="PTHR40516">
    <property type="entry name" value="ANTITOXIN CHPS-RELATED"/>
    <property type="match status" value="1"/>
</dbReference>
<dbReference type="Gene3D" id="2.10.260.10">
    <property type="match status" value="1"/>
</dbReference>
<dbReference type="SMART" id="SM00966">
    <property type="entry name" value="SpoVT_AbrB"/>
    <property type="match status" value="1"/>
</dbReference>
<dbReference type="InterPro" id="IPR007159">
    <property type="entry name" value="SpoVT-AbrB_dom"/>
</dbReference>
<dbReference type="InterPro" id="IPR037914">
    <property type="entry name" value="SpoVT-AbrB_sf"/>
</dbReference>
<organism evidence="2 3">
    <name type="scientific">Suttonella indologenes</name>
    <dbReference type="NCBI Taxonomy" id="13276"/>
    <lineage>
        <taxon>Bacteria</taxon>
        <taxon>Pseudomonadati</taxon>
        <taxon>Pseudomonadota</taxon>
        <taxon>Gammaproteobacteria</taxon>
        <taxon>Cardiobacteriales</taxon>
        <taxon>Cardiobacteriaceae</taxon>
        <taxon>Suttonella</taxon>
    </lineage>
</organism>
<keyword evidence="3" id="KW-1185">Reference proteome</keyword>
<dbReference type="SUPFAM" id="SSF89447">
    <property type="entry name" value="AbrB/MazE/MraZ-like"/>
    <property type="match status" value="1"/>
</dbReference>
<dbReference type="EMBL" id="UHIA01000003">
    <property type="protein sequence ID" value="SUO91980.1"/>
    <property type="molecule type" value="Genomic_DNA"/>
</dbReference>
<name>A0A380MKN0_9GAMM</name>
<dbReference type="GO" id="GO:0097351">
    <property type="term" value="F:toxin sequestering activity"/>
    <property type="evidence" value="ECO:0007669"/>
    <property type="project" value="InterPro"/>
</dbReference>
<gene>
    <name evidence="2" type="primary">chpS</name>
    <name evidence="2" type="ORF">NCTC10717_00332</name>
</gene>
<accession>A0A380MKN0</accession>
<proteinExistence type="predicted"/>
<evidence type="ECO:0000313" key="2">
    <source>
        <dbReference type="EMBL" id="SUO91980.1"/>
    </source>
</evidence>
<dbReference type="PANTHER" id="PTHR40516:SF1">
    <property type="entry name" value="ANTITOXIN CHPS-RELATED"/>
    <property type="match status" value="1"/>
</dbReference>
<dbReference type="InterPro" id="IPR039052">
    <property type="entry name" value="Antitox_PemI-like"/>
</dbReference>
<feature type="domain" description="SpoVT-AbrB" evidence="1">
    <location>
        <begin position="5"/>
        <end position="48"/>
    </location>
</feature>
<dbReference type="GO" id="GO:0003677">
    <property type="term" value="F:DNA binding"/>
    <property type="evidence" value="ECO:0007669"/>
    <property type="project" value="InterPro"/>
</dbReference>
<dbReference type="OrthoDB" id="9795766at2"/>
<protein>
    <submittedName>
        <fullName evidence="2">Antitoxin ChpS</fullName>
    </submittedName>
</protein>
<reference evidence="2 3" key="1">
    <citation type="submission" date="2018-06" db="EMBL/GenBank/DDBJ databases">
        <authorList>
            <consortium name="Pathogen Informatics"/>
            <person name="Doyle S."/>
        </authorList>
    </citation>
    <scope>NUCLEOTIDE SEQUENCE [LARGE SCALE GENOMIC DNA]</scope>
    <source>
        <strain evidence="2 3">NCTC10717</strain>
    </source>
</reference>
<evidence type="ECO:0000259" key="1">
    <source>
        <dbReference type="SMART" id="SM00966"/>
    </source>
</evidence>